<keyword evidence="1" id="KW-1133">Transmembrane helix</keyword>
<feature type="transmembrane region" description="Helical" evidence="1">
    <location>
        <begin position="7"/>
        <end position="29"/>
    </location>
</feature>
<evidence type="ECO:0000313" key="3">
    <source>
        <dbReference type="Proteomes" id="UP000262882"/>
    </source>
</evidence>
<dbReference type="OrthoDB" id="3388214at2"/>
<proteinExistence type="predicted"/>
<protein>
    <recommendedName>
        <fullName evidence="4">DUF1449 domain-containing protein</fullName>
    </recommendedName>
</protein>
<dbReference type="Proteomes" id="UP000262882">
    <property type="component" value="Unassembled WGS sequence"/>
</dbReference>
<reference evidence="2 3" key="1">
    <citation type="submission" date="2018-08" db="EMBL/GenBank/DDBJ databases">
        <title>Actinomadura spongicola sp. nov., isolated from marine sponge Leucetta chagosensis.</title>
        <authorList>
            <person name="Li L."/>
            <person name="Lin H.W."/>
        </authorList>
    </citation>
    <scope>NUCLEOTIDE SEQUENCE [LARGE SCALE GENOMIC DNA]</scope>
    <source>
        <strain evidence="2 3">LHW52907</strain>
    </source>
</reference>
<dbReference type="AlphaFoldDB" id="A0A372GHG2"/>
<keyword evidence="1" id="KW-0812">Transmembrane</keyword>
<keyword evidence="1" id="KW-0472">Membrane</keyword>
<accession>A0A372GHG2</accession>
<keyword evidence="3" id="KW-1185">Reference proteome</keyword>
<comment type="caution">
    <text evidence="2">The sequence shown here is derived from an EMBL/GenBank/DDBJ whole genome shotgun (WGS) entry which is preliminary data.</text>
</comment>
<feature type="transmembrane region" description="Helical" evidence="1">
    <location>
        <begin position="98"/>
        <end position="115"/>
    </location>
</feature>
<dbReference type="EMBL" id="QVNQ01000004">
    <property type="protein sequence ID" value="RFS84602.1"/>
    <property type="molecule type" value="Genomic_DNA"/>
</dbReference>
<evidence type="ECO:0008006" key="4">
    <source>
        <dbReference type="Google" id="ProtNLM"/>
    </source>
</evidence>
<dbReference type="RefSeq" id="WP_117399944.1">
    <property type="nucleotide sequence ID" value="NZ_QVNQ01000004.1"/>
</dbReference>
<evidence type="ECO:0000256" key="1">
    <source>
        <dbReference type="SAM" id="Phobius"/>
    </source>
</evidence>
<sequence>MGEFFDAALGFPTALFTFSLLVVTVYWTVALLGGLGTELPGAGGDVGDDFGDAEDGFFAERLAILGLGGVPVTVVLSLLIALAWFVSLAGTASLDGTVARTLVLPVALVAAWLGTRLTVLPLRRVFQGAVEASLRDFVGLPCVIRTGRVGPDFGQAEVTAADGSSAIVQVRRPATDIPVAGLAKDLAEGTALTTGSRALIFDFDPEGRFFWVMPHEAAYGWPEDLAR</sequence>
<gene>
    <name evidence="2" type="ORF">D0T12_13705</name>
</gene>
<feature type="transmembrane region" description="Helical" evidence="1">
    <location>
        <begin position="62"/>
        <end position="86"/>
    </location>
</feature>
<name>A0A372GHG2_9ACTN</name>
<organism evidence="2 3">
    <name type="scientific">Actinomadura spongiicola</name>
    <dbReference type="NCBI Taxonomy" id="2303421"/>
    <lineage>
        <taxon>Bacteria</taxon>
        <taxon>Bacillati</taxon>
        <taxon>Actinomycetota</taxon>
        <taxon>Actinomycetes</taxon>
        <taxon>Streptosporangiales</taxon>
        <taxon>Thermomonosporaceae</taxon>
        <taxon>Actinomadura</taxon>
    </lineage>
</organism>
<evidence type="ECO:0000313" key="2">
    <source>
        <dbReference type="EMBL" id="RFS84602.1"/>
    </source>
</evidence>